<keyword evidence="7 15" id="KW-0812">Transmembrane</keyword>
<evidence type="ECO:0000256" key="11">
    <source>
        <dbReference type="ARBA" id="ARBA00023157"/>
    </source>
</evidence>
<dbReference type="OrthoDB" id="2496787at2759"/>
<feature type="transmembrane region" description="Helical" evidence="15">
    <location>
        <begin position="69"/>
        <end position="91"/>
    </location>
</feature>
<evidence type="ECO:0000256" key="4">
    <source>
        <dbReference type="ARBA" id="ARBA00010031"/>
    </source>
</evidence>
<evidence type="ECO:0000256" key="5">
    <source>
        <dbReference type="ARBA" id="ARBA00022525"/>
    </source>
</evidence>
<dbReference type="AlphaFoldDB" id="A0A1W2TIM8"/>
<keyword evidence="6" id="KW-0336">GPI-anchor</keyword>
<evidence type="ECO:0000256" key="3">
    <source>
        <dbReference type="ARBA" id="ARBA00004613"/>
    </source>
</evidence>
<reference evidence="17" key="1">
    <citation type="submission" date="2016-03" db="EMBL/GenBank/DDBJ databases">
        <title>Draft genome sequence of Rosellinia necatrix.</title>
        <authorList>
            <person name="Kanematsu S."/>
        </authorList>
    </citation>
    <scope>NUCLEOTIDE SEQUENCE [LARGE SCALE GENOMIC DNA]</scope>
    <source>
        <strain evidence="17">W97</strain>
    </source>
</reference>
<dbReference type="OMA" id="CICMPAL"/>
<evidence type="ECO:0000256" key="10">
    <source>
        <dbReference type="ARBA" id="ARBA00023136"/>
    </source>
</evidence>
<evidence type="ECO:0000256" key="12">
    <source>
        <dbReference type="ARBA" id="ARBA00023288"/>
    </source>
</evidence>
<feature type="transmembrane region" description="Helical" evidence="15">
    <location>
        <begin position="264"/>
        <end position="282"/>
    </location>
</feature>
<evidence type="ECO:0000256" key="13">
    <source>
        <dbReference type="ARBA" id="ARBA00038359"/>
    </source>
</evidence>
<dbReference type="GO" id="GO:0098552">
    <property type="term" value="C:side of membrane"/>
    <property type="evidence" value="ECO:0007669"/>
    <property type="project" value="UniProtKB-KW"/>
</dbReference>
<evidence type="ECO:0000256" key="8">
    <source>
        <dbReference type="ARBA" id="ARBA00022729"/>
    </source>
</evidence>
<dbReference type="PANTHER" id="PTHR33048:SF143">
    <property type="entry name" value="EXTRACELLULAR MEMBRANE PROTEIN CFEM DOMAIN-CONTAINING PROTEIN-RELATED"/>
    <property type="match status" value="1"/>
</dbReference>
<dbReference type="InterPro" id="IPR049326">
    <property type="entry name" value="Rhodopsin_dom_fungi"/>
</dbReference>
<comment type="similarity">
    <text evidence="4">Belongs to the RBT5 family.</text>
</comment>
<evidence type="ECO:0000259" key="16">
    <source>
        <dbReference type="PROSITE" id="PS52012"/>
    </source>
</evidence>
<evidence type="ECO:0000256" key="14">
    <source>
        <dbReference type="PROSITE-ProRule" id="PRU01356"/>
    </source>
</evidence>
<feature type="transmembrane region" description="Helical" evidence="15">
    <location>
        <begin position="229"/>
        <end position="252"/>
    </location>
</feature>
<dbReference type="Pfam" id="PF20684">
    <property type="entry name" value="Fung_rhodopsin"/>
    <property type="match status" value="1"/>
</dbReference>
<keyword evidence="14" id="KW-0408">Iron</keyword>
<feature type="binding site" description="axial binding residue" evidence="14">
    <location>
        <position position="22"/>
    </location>
    <ligand>
        <name>heme</name>
        <dbReference type="ChEBI" id="CHEBI:30413"/>
    </ligand>
    <ligandPart>
        <name>Fe</name>
        <dbReference type="ChEBI" id="CHEBI:18248"/>
    </ligandPart>
</feature>
<organism evidence="17">
    <name type="scientific">Rosellinia necatrix</name>
    <name type="common">White root-rot fungus</name>
    <dbReference type="NCBI Taxonomy" id="77044"/>
    <lineage>
        <taxon>Eukaryota</taxon>
        <taxon>Fungi</taxon>
        <taxon>Dikarya</taxon>
        <taxon>Ascomycota</taxon>
        <taxon>Pezizomycotina</taxon>
        <taxon>Sordariomycetes</taxon>
        <taxon>Xylariomycetidae</taxon>
        <taxon>Xylariales</taxon>
        <taxon>Xylariaceae</taxon>
        <taxon>Rosellinia</taxon>
    </lineage>
</organism>
<feature type="domain" description="CFEM" evidence="16">
    <location>
        <begin position="1"/>
        <end position="86"/>
    </location>
</feature>
<accession>A0A1W2TIM8</accession>
<feature type="disulfide bond" evidence="14">
    <location>
        <begin position="27"/>
        <end position="60"/>
    </location>
</feature>
<dbReference type="PANTHER" id="PTHR33048">
    <property type="entry name" value="PTH11-LIKE INTEGRAL MEMBRANE PROTEIN (AFU_ORTHOLOGUE AFUA_5G11245)"/>
    <property type="match status" value="1"/>
</dbReference>
<feature type="disulfide bond" evidence="14">
    <location>
        <begin position="8"/>
        <end position="39"/>
    </location>
</feature>
<feature type="transmembrane region" description="Helical" evidence="15">
    <location>
        <begin position="182"/>
        <end position="209"/>
    </location>
</feature>
<feature type="transmembrane region" description="Helical" evidence="15">
    <location>
        <begin position="302"/>
        <end position="321"/>
    </location>
</feature>
<dbReference type="Proteomes" id="UP000054516">
    <property type="component" value="Unassembled WGS sequence"/>
</dbReference>
<feature type="transmembrane region" description="Helical" evidence="15">
    <location>
        <begin position="148"/>
        <end position="170"/>
    </location>
</feature>
<keyword evidence="9 15" id="KW-1133">Transmembrane helix</keyword>
<dbReference type="EMBL" id="DF977477">
    <property type="protein sequence ID" value="GAP88028.1"/>
    <property type="molecule type" value="Genomic_DNA"/>
</dbReference>
<gene>
    <name evidence="17" type="ORF">SAMD00023353_3200720</name>
</gene>
<keyword evidence="11 14" id="KW-1015">Disulfide bond</keyword>
<dbReference type="GO" id="GO:0005576">
    <property type="term" value="C:extracellular region"/>
    <property type="evidence" value="ECO:0007669"/>
    <property type="project" value="UniProtKB-SubCell"/>
</dbReference>
<keyword evidence="14" id="KW-0349">Heme</keyword>
<keyword evidence="6" id="KW-0325">Glycoprotein</keyword>
<dbReference type="Pfam" id="PF05730">
    <property type="entry name" value="CFEM"/>
    <property type="match status" value="1"/>
</dbReference>
<comment type="similarity">
    <text evidence="13">Belongs to the SAT4 family.</text>
</comment>
<keyword evidence="18" id="KW-1185">Reference proteome</keyword>
<evidence type="ECO:0000256" key="7">
    <source>
        <dbReference type="ARBA" id="ARBA00022692"/>
    </source>
</evidence>
<evidence type="ECO:0000313" key="18">
    <source>
        <dbReference type="Proteomes" id="UP000054516"/>
    </source>
</evidence>
<feature type="disulfide bond" evidence="14">
    <location>
        <begin position="18"/>
        <end position="25"/>
    </location>
</feature>
<evidence type="ECO:0000256" key="2">
    <source>
        <dbReference type="ARBA" id="ARBA00004589"/>
    </source>
</evidence>
<dbReference type="GO" id="GO:0046872">
    <property type="term" value="F:metal ion binding"/>
    <property type="evidence" value="ECO:0007669"/>
    <property type="project" value="UniProtKB-UniRule"/>
</dbReference>
<evidence type="ECO:0000313" key="17">
    <source>
        <dbReference type="EMBL" id="GAP88028.1"/>
    </source>
</evidence>
<keyword evidence="8" id="KW-0732">Signal</keyword>
<proteinExistence type="inferred from homology"/>
<feature type="disulfide bond" evidence="14">
    <location>
        <begin position="4"/>
        <end position="44"/>
    </location>
</feature>
<evidence type="ECO:0000256" key="1">
    <source>
        <dbReference type="ARBA" id="ARBA00004141"/>
    </source>
</evidence>
<keyword evidence="14" id="KW-0479">Metal-binding</keyword>
<name>A0A1W2TIM8_ROSNE</name>
<keyword evidence="10 15" id="KW-0472">Membrane</keyword>
<dbReference type="InterPro" id="IPR008427">
    <property type="entry name" value="Extracellular_membr_CFEM_dom"/>
</dbReference>
<keyword evidence="5" id="KW-0964">Secreted</keyword>
<evidence type="ECO:0000256" key="6">
    <source>
        <dbReference type="ARBA" id="ARBA00022622"/>
    </source>
</evidence>
<feature type="transmembrane region" description="Helical" evidence="15">
    <location>
        <begin position="103"/>
        <end position="128"/>
    </location>
</feature>
<protein>
    <submittedName>
        <fullName evidence="17">Putative 50S ribosomal protein L36e</fullName>
    </submittedName>
</protein>
<keyword evidence="12" id="KW-0449">Lipoprotein</keyword>
<keyword evidence="17" id="KW-0689">Ribosomal protein</keyword>
<evidence type="ECO:0000256" key="15">
    <source>
        <dbReference type="SAM" id="Phobius"/>
    </source>
</evidence>
<keyword evidence="17" id="KW-0687">Ribonucleoprotein</keyword>
<dbReference type="InterPro" id="IPR052337">
    <property type="entry name" value="SAT4-like"/>
</dbReference>
<dbReference type="GO" id="GO:0005840">
    <property type="term" value="C:ribosome"/>
    <property type="evidence" value="ECO:0007669"/>
    <property type="project" value="UniProtKB-KW"/>
</dbReference>
<evidence type="ECO:0000256" key="9">
    <source>
        <dbReference type="ARBA" id="ARBA00022989"/>
    </source>
</evidence>
<dbReference type="SMART" id="SM00747">
    <property type="entry name" value="CFEM"/>
    <property type="match status" value="1"/>
</dbReference>
<sequence length="393" mass="42945">MPPCASDCLGVSLTQSTCDPTDIACICSDTILLSSVETCVLANCTVIEALSAKNSTETLCGGEVRDITVVTPVIVAVSGILAIVAVTMRVIDALPNRTLQPADICAILALVAAIPLGVLELIMSSLGFGKDIWTLTPSHITRIVRFTWATELLYFILLVFTKVSLLFFYLRVFPSQMFQRVCYITMGVVVASGIAFTLTAIFYCTPISYIWTGWTRETEGHCLNFNAFAWSHAVTSIVQDLWIIALPLPSLINLQLGTRRKIHLILMFSVGLAITIISIVRLTTLVEFATTANPTYDSVTTAYWSVLEAYVSIICCCLPSVRSFLRTMSPSCFGSTNDPNSQSYKLSGTPMNNSRVINKTVTHQISYNARSNESDDIELVEKGPGQPAKYSGW</sequence>
<dbReference type="PROSITE" id="PS52012">
    <property type="entry name" value="CFEM"/>
    <property type="match status" value="1"/>
</dbReference>
<comment type="subcellular location">
    <subcellularLocation>
        <location evidence="2">Membrane</location>
        <topology evidence="2">Lipid-anchor</topology>
        <topology evidence="2">GPI-anchor</topology>
    </subcellularLocation>
    <subcellularLocation>
        <location evidence="1">Membrane</location>
        <topology evidence="1">Multi-pass membrane protein</topology>
    </subcellularLocation>
    <subcellularLocation>
        <location evidence="3">Secreted</location>
    </subcellularLocation>
</comment>